<evidence type="ECO:0000313" key="3">
    <source>
        <dbReference type="Proteomes" id="UP001341840"/>
    </source>
</evidence>
<dbReference type="EMBL" id="JASCZI010092546">
    <property type="protein sequence ID" value="MED6152493.1"/>
    <property type="molecule type" value="Genomic_DNA"/>
</dbReference>
<evidence type="ECO:0000256" key="1">
    <source>
        <dbReference type="SAM" id="MobiDB-lite"/>
    </source>
</evidence>
<reference evidence="2 3" key="1">
    <citation type="journal article" date="2023" name="Plants (Basel)">
        <title>Bridging the Gap: Combining Genomics and Transcriptomics Approaches to Understand Stylosanthes scabra, an Orphan Legume from the Brazilian Caatinga.</title>
        <authorList>
            <person name="Ferreira-Neto J.R.C."/>
            <person name="da Silva M.D."/>
            <person name="Binneck E."/>
            <person name="de Melo N.F."/>
            <person name="da Silva R.H."/>
            <person name="de Melo A.L.T.M."/>
            <person name="Pandolfi V."/>
            <person name="Bustamante F.O."/>
            <person name="Brasileiro-Vidal A.C."/>
            <person name="Benko-Iseppon A.M."/>
        </authorList>
    </citation>
    <scope>NUCLEOTIDE SEQUENCE [LARGE SCALE GENOMIC DNA]</scope>
    <source>
        <tissue evidence="2">Leaves</tissue>
    </source>
</reference>
<organism evidence="2 3">
    <name type="scientific">Stylosanthes scabra</name>
    <dbReference type="NCBI Taxonomy" id="79078"/>
    <lineage>
        <taxon>Eukaryota</taxon>
        <taxon>Viridiplantae</taxon>
        <taxon>Streptophyta</taxon>
        <taxon>Embryophyta</taxon>
        <taxon>Tracheophyta</taxon>
        <taxon>Spermatophyta</taxon>
        <taxon>Magnoliopsida</taxon>
        <taxon>eudicotyledons</taxon>
        <taxon>Gunneridae</taxon>
        <taxon>Pentapetalae</taxon>
        <taxon>rosids</taxon>
        <taxon>fabids</taxon>
        <taxon>Fabales</taxon>
        <taxon>Fabaceae</taxon>
        <taxon>Papilionoideae</taxon>
        <taxon>50 kb inversion clade</taxon>
        <taxon>dalbergioids sensu lato</taxon>
        <taxon>Dalbergieae</taxon>
        <taxon>Pterocarpus clade</taxon>
        <taxon>Stylosanthes</taxon>
    </lineage>
</organism>
<name>A0ABU6TX90_9FABA</name>
<keyword evidence="3" id="KW-1185">Reference proteome</keyword>
<feature type="region of interest" description="Disordered" evidence="1">
    <location>
        <begin position="1"/>
        <end position="82"/>
    </location>
</feature>
<dbReference type="Proteomes" id="UP001341840">
    <property type="component" value="Unassembled WGS sequence"/>
</dbReference>
<sequence>MPKGTKNTNERESSLHEKTQEKEGVAEMRESRKEPLEPPSLLKHASGNSGGKGMMEREKETPPLNAWTSKKHVAAGTQEGGTRFTYIKSPEVDRTTWKKLEKWVVTRKLGQKP</sequence>
<evidence type="ECO:0000313" key="2">
    <source>
        <dbReference type="EMBL" id="MED6152493.1"/>
    </source>
</evidence>
<proteinExistence type="predicted"/>
<accession>A0ABU6TX90</accession>
<feature type="compositionally biased region" description="Basic and acidic residues" evidence="1">
    <location>
        <begin position="8"/>
        <end position="36"/>
    </location>
</feature>
<protein>
    <submittedName>
        <fullName evidence="2">Uncharacterized protein</fullName>
    </submittedName>
</protein>
<gene>
    <name evidence="2" type="ORF">PIB30_092644</name>
</gene>
<comment type="caution">
    <text evidence="2">The sequence shown here is derived from an EMBL/GenBank/DDBJ whole genome shotgun (WGS) entry which is preliminary data.</text>
</comment>